<accession>A0A1M5VR38</accession>
<dbReference type="OrthoDB" id="9814966at2"/>
<dbReference type="RefSeq" id="WP_073140698.1">
    <property type="nucleotide sequence ID" value="NZ_FQWQ01000004.1"/>
</dbReference>
<dbReference type="GO" id="GO:0016787">
    <property type="term" value="F:hydrolase activity"/>
    <property type="evidence" value="ECO:0007669"/>
    <property type="project" value="UniProtKB-KW"/>
</dbReference>
<dbReference type="InterPro" id="IPR050228">
    <property type="entry name" value="Carboxylesterase_BioH"/>
</dbReference>
<dbReference type="Gene3D" id="3.40.50.1820">
    <property type="entry name" value="alpha/beta hydrolase"/>
    <property type="match status" value="1"/>
</dbReference>
<dbReference type="AlphaFoldDB" id="A0A1M5VR38"/>
<reference evidence="2 3" key="1">
    <citation type="submission" date="2016-11" db="EMBL/GenBank/DDBJ databases">
        <authorList>
            <person name="Jaros S."/>
            <person name="Januszkiewicz K."/>
            <person name="Wedrychowicz H."/>
        </authorList>
    </citation>
    <scope>NUCLEOTIDE SEQUENCE [LARGE SCALE GENOMIC DNA]</scope>
    <source>
        <strain evidence="2 3">DSM 24574</strain>
    </source>
</reference>
<keyword evidence="2" id="KW-0378">Hydrolase</keyword>
<evidence type="ECO:0000313" key="2">
    <source>
        <dbReference type="EMBL" id="SHH77719.1"/>
    </source>
</evidence>
<dbReference type="PANTHER" id="PTHR43194">
    <property type="entry name" value="HYDROLASE ALPHA/BETA FOLD FAMILY"/>
    <property type="match status" value="1"/>
</dbReference>
<dbReference type="Pfam" id="PF12697">
    <property type="entry name" value="Abhydrolase_6"/>
    <property type="match status" value="1"/>
</dbReference>
<sequence length="262" mass="28424">MAKRPVVFIHGLWIHASSWQPWMDLFKQHGYTSQNPGWPGDSDTVKACRANPQMIANHGVTGIADSYAKVIAKLPEPPIVIGHSFGGLLAQVILGRGLAAAGIAIDPAPMKGVWQLPFSALRASLPVLGNPFNFKKAKSLTFGQFTYGFANAVPENEAKELYDHWTIPAPCRPLFQAATASFAGNETKVDTTNTSRGPLLITGGEKDHIAPPILGQASLKKYPATVKTEFKLFEGRGHSLIVDHGWKDVAEYCLAWLNKNGL</sequence>
<dbReference type="InterPro" id="IPR029058">
    <property type="entry name" value="AB_hydrolase_fold"/>
</dbReference>
<dbReference type="SUPFAM" id="SSF53474">
    <property type="entry name" value="alpha/beta-Hydrolases"/>
    <property type="match status" value="1"/>
</dbReference>
<evidence type="ECO:0000259" key="1">
    <source>
        <dbReference type="Pfam" id="PF12697"/>
    </source>
</evidence>
<dbReference type="Proteomes" id="UP000184212">
    <property type="component" value="Unassembled WGS sequence"/>
</dbReference>
<evidence type="ECO:0000313" key="3">
    <source>
        <dbReference type="Proteomes" id="UP000184212"/>
    </source>
</evidence>
<proteinExistence type="predicted"/>
<organism evidence="2 3">
    <name type="scientific">Chryseolinea serpens</name>
    <dbReference type="NCBI Taxonomy" id="947013"/>
    <lineage>
        <taxon>Bacteria</taxon>
        <taxon>Pseudomonadati</taxon>
        <taxon>Bacteroidota</taxon>
        <taxon>Cytophagia</taxon>
        <taxon>Cytophagales</taxon>
        <taxon>Fulvivirgaceae</taxon>
        <taxon>Chryseolinea</taxon>
    </lineage>
</organism>
<keyword evidence="3" id="KW-1185">Reference proteome</keyword>
<feature type="domain" description="AB hydrolase-1" evidence="1">
    <location>
        <begin position="6"/>
        <end position="251"/>
    </location>
</feature>
<dbReference type="STRING" id="947013.SAMN04488109_5329"/>
<protein>
    <submittedName>
        <fullName evidence="2">Lysophospholipase, alpha-beta hydrolase superfamily</fullName>
    </submittedName>
</protein>
<dbReference type="InterPro" id="IPR000073">
    <property type="entry name" value="AB_hydrolase_1"/>
</dbReference>
<dbReference type="EMBL" id="FQWQ01000004">
    <property type="protein sequence ID" value="SHH77719.1"/>
    <property type="molecule type" value="Genomic_DNA"/>
</dbReference>
<gene>
    <name evidence="2" type="ORF">SAMN04488109_5329</name>
</gene>
<name>A0A1M5VR38_9BACT</name>
<dbReference type="PANTHER" id="PTHR43194:SF5">
    <property type="entry name" value="PIMELOYL-[ACYL-CARRIER PROTEIN] METHYL ESTER ESTERASE"/>
    <property type="match status" value="1"/>
</dbReference>